<accession>A0ABU6XYR6</accession>
<dbReference type="Proteomes" id="UP001341840">
    <property type="component" value="Unassembled WGS sequence"/>
</dbReference>
<reference evidence="1 2" key="1">
    <citation type="journal article" date="2023" name="Plants (Basel)">
        <title>Bridging the Gap: Combining Genomics and Transcriptomics Approaches to Understand Stylosanthes scabra, an Orphan Legume from the Brazilian Caatinga.</title>
        <authorList>
            <person name="Ferreira-Neto J.R.C."/>
            <person name="da Silva M.D."/>
            <person name="Binneck E."/>
            <person name="de Melo N.F."/>
            <person name="da Silva R.H."/>
            <person name="de Melo A.L.T.M."/>
            <person name="Pandolfi V."/>
            <person name="Bustamante F.O."/>
            <person name="Brasileiro-Vidal A.C."/>
            <person name="Benko-Iseppon A.M."/>
        </authorList>
    </citation>
    <scope>NUCLEOTIDE SEQUENCE [LARGE SCALE GENOMIC DNA]</scope>
    <source>
        <tissue evidence="1">Leaves</tissue>
    </source>
</reference>
<protein>
    <submittedName>
        <fullName evidence="1">Uncharacterized protein</fullName>
    </submittedName>
</protein>
<name>A0ABU6XYR6_9FABA</name>
<gene>
    <name evidence="1" type="ORF">PIB30_115573</name>
</gene>
<sequence length="59" mass="6754">MAKQKAVEKIFGGWEASYEALPTWFEAMVHKEPGAAVEFEIAPAYRGEDLVPDFRILRR</sequence>
<evidence type="ECO:0000313" key="2">
    <source>
        <dbReference type="Proteomes" id="UP001341840"/>
    </source>
</evidence>
<feature type="non-terminal residue" evidence="1">
    <location>
        <position position="59"/>
    </location>
</feature>
<proteinExistence type="predicted"/>
<evidence type="ECO:0000313" key="1">
    <source>
        <dbReference type="EMBL" id="MED6203447.1"/>
    </source>
</evidence>
<keyword evidence="2" id="KW-1185">Reference proteome</keyword>
<organism evidence="1 2">
    <name type="scientific">Stylosanthes scabra</name>
    <dbReference type="NCBI Taxonomy" id="79078"/>
    <lineage>
        <taxon>Eukaryota</taxon>
        <taxon>Viridiplantae</taxon>
        <taxon>Streptophyta</taxon>
        <taxon>Embryophyta</taxon>
        <taxon>Tracheophyta</taxon>
        <taxon>Spermatophyta</taxon>
        <taxon>Magnoliopsida</taxon>
        <taxon>eudicotyledons</taxon>
        <taxon>Gunneridae</taxon>
        <taxon>Pentapetalae</taxon>
        <taxon>rosids</taxon>
        <taxon>fabids</taxon>
        <taxon>Fabales</taxon>
        <taxon>Fabaceae</taxon>
        <taxon>Papilionoideae</taxon>
        <taxon>50 kb inversion clade</taxon>
        <taxon>dalbergioids sensu lato</taxon>
        <taxon>Dalbergieae</taxon>
        <taxon>Pterocarpus clade</taxon>
        <taxon>Stylosanthes</taxon>
    </lineage>
</organism>
<dbReference type="EMBL" id="JASCZI010224376">
    <property type="protein sequence ID" value="MED6203447.1"/>
    <property type="molecule type" value="Genomic_DNA"/>
</dbReference>
<comment type="caution">
    <text evidence="1">The sequence shown here is derived from an EMBL/GenBank/DDBJ whole genome shotgun (WGS) entry which is preliminary data.</text>
</comment>